<dbReference type="Pfam" id="PF04438">
    <property type="entry name" value="zf-HIT"/>
    <property type="match status" value="1"/>
</dbReference>
<feature type="compositionally biased region" description="Low complexity" evidence="1">
    <location>
        <begin position="522"/>
        <end position="541"/>
    </location>
</feature>
<dbReference type="Pfam" id="PF04795">
    <property type="entry name" value="PAPA-1"/>
    <property type="match status" value="1"/>
</dbReference>
<dbReference type="CDD" id="cd23021">
    <property type="entry name" value="zf-HIT_IN80B"/>
    <property type="match status" value="1"/>
</dbReference>
<feature type="compositionally biased region" description="Basic and acidic residues" evidence="1">
    <location>
        <begin position="323"/>
        <end position="339"/>
    </location>
</feature>
<feature type="compositionally biased region" description="Basic and acidic residues" evidence="1">
    <location>
        <begin position="398"/>
        <end position="413"/>
    </location>
</feature>
<feature type="compositionally biased region" description="Basic and acidic residues" evidence="1">
    <location>
        <begin position="186"/>
        <end position="210"/>
    </location>
</feature>
<dbReference type="PANTHER" id="PTHR21561:SF25">
    <property type="entry name" value="OS03G0811500 PROTEIN"/>
    <property type="match status" value="1"/>
</dbReference>
<feature type="compositionally biased region" description="Basic and acidic residues" evidence="1">
    <location>
        <begin position="78"/>
        <end position="113"/>
    </location>
</feature>
<gene>
    <name evidence="3" type="ORF">PVAP13_9KG398685</name>
</gene>
<protein>
    <recommendedName>
        <fullName evidence="2">INO80 complex subunit B-like conserved region domain-containing protein</fullName>
    </recommendedName>
</protein>
<feature type="compositionally biased region" description="Acidic residues" evidence="1">
    <location>
        <begin position="313"/>
        <end position="322"/>
    </location>
</feature>
<feature type="region of interest" description="Disordered" evidence="1">
    <location>
        <begin position="65"/>
        <end position="383"/>
    </location>
</feature>
<dbReference type="EMBL" id="CM029053">
    <property type="protein sequence ID" value="KAG2544976.1"/>
    <property type="molecule type" value="Genomic_DNA"/>
</dbReference>
<organism evidence="3 4">
    <name type="scientific">Panicum virgatum</name>
    <name type="common">Blackwell switchgrass</name>
    <dbReference type="NCBI Taxonomy" id="38727"/>
    <lineage>
        <taxon>Eukaryota</taxon>
        <taxon>Viridiplantae</taxon>
        <taxon>Streptophyta</taxon>
        <taxon>Embryophyta</taxon>
        <taxon>Tracheophyta</taxon>
        <taxon>Spermatophyta</taxon>
        <taxon>Magnoliopsida</taxon>
        <taxon>Liliopsida</taxon>
        <taxon>Poales</taxon>
        <taxon>Poaceae</taxon>
        <taxon>PACMAD clade</taxon>
        <taxon>Panicoideae</taxon>
        <taxon>Panicodae</taxon>
        <taxon>Paniceae</taxon>
        <taxon>Panicinae</taxon>
        <taxon>Panicum</taxon>
        <taxon>Panicum sect. Hiantes</taxon>
    </lineage>
</organism>
<dbReference type="GO" id="GO:0031011">
    <property type="term" value="C:Ino80 complex"/>
    <property type="evidence" value="ECO:0007669"/>
    <property type="project" value="InterPro"/>
</dbReference>
<dbReference type="AlphaFoldDB" id="A0A8T0ND89"/>
<feature type="region of interest" description="Disordered" evidence="1">
    <location>
        <begin position="398"/>
        <end position="438"/>
    </location>
</feature>
<feature type="compositionally biased region" description="Basic and acidic residues" evidence="1">
    <location>
        <begin position="419"/>
        <end position="438"/>
    </location>
</feature>
<feature type="region of interest" description="Disordered" evidence="1">
    <location>
        <begin position="1"/>
        <end position="47"/>
    </location>
</feature>
<accession>A0A8T0ND89</accession>
<feature type="compositionally biased region" description="Basic residues" evidence="1">
    <location>
        <begin position="17"/>
        <end position="27"/>
    </location>
</feature>
<dbReference type="Proteomes" id="UP000823388">
    <property type="component" value="Chromosome 9K"/>
</dbReference>
<keyword evidence="4" id="KW-1185">Reference proteome</keyword>
<reference evidence="3" key="1">
    <citation type="submission" date="2020-05" db="EMBL/GenBank/DDBJ databases">
        <title>WGS assembly of Panicum virgatum.</title>
        <authorList>
            <person name="Lovell J.T."/>
            <person name="Jenkins J."/>
            <person name="Shu S."/>
            <person name="Juenger T.E."/>
            <person name="Schmutz J."/>
        </authorList>
    </citation>
    <scope>NUCLEOTIDE SEQUENCE</scope>
    <source>
        <strain evidence="3">AP13</strain>
    </source>
</reference>
<name>A0A8T0ND89_PANVG</name>
<sequence length="570" mass="62133">MEGRGNPPLGTTEAVIKKPRSVVSRKPRSTEQLASEYNGMYAPSRYIFHDDDTGIEAGRHRRKELYLNSPETKNSMAHKNDVSRKLRRDDRSGGDYDGHSRSSKSKDATKHGSDGVLALECTMRSSGSPPDNPQLVPRDASVPGENRLRKVKLKVGGITRTIHPKTVPEPDPATSDGSSHRHKHKDSGGDTSKDTHGSRVEGKHGNRHDISPSSDLVRKSKRIPKKKALDGDSDDEDGELRYLEKLRGAKVAPDPMTTGHGSYDDSAADGLKKKNLSKVSKNKSTPYEVDEDFTMSRFGKDGRKKSQLGDGNESIEEEESEIDEKVGSKEVDSPSDVKIEIPGLTTRQRALQGRGGHGESLIEFPDGLPAVSSRKQKEKLSGVEIQAKKAEAAQRRKMQVEKAEKEQQAEAMRKILGIDSEKKKEEKKLKEQEEKEKQARLEEYRKNCVRTVIGPTGTVITFPESMGLPSIFNSKPVSYPPPREKCAGPNCTNPYKYRDSKTRLPLCSLACYKAVQGRPVQGSEAAQGSAAAQGSVADQGSDAAQGSVADQGSDAAQGDIAAQESAGKQA</sequence>
<evidence type="ECO:0000313" key="4">
    <source>
        <dbReference type="Proteomes" id="UP000823388"/>
    </source>
</evidence>
<dbReference type="GO" id="GO:0006338">
    <property type="term" value="P:chromatin remodeling"/>
    <property type="evidence" value="ECO:0007669"/>
    <property type="project" value="InterPro"/>
</dbReference>
<evidence type="ECO:0000313" key="3">
    <source>
        <dbReference type="EMBL" id="KAG2544976.1"/>
    </source>
</evidence>
<feature type="domain" description="INO80 complex subunit B-like conserved region" evidence="2">
    <location>
        <begin position="384"/>
        <end position="466"/>
    </location>
</feature>
<comment type="caution">
    <text evidence="3">The sequence shown here is derived from an EMBL/GenBank/DDBJ whole genome shotgun (WGS) entry which is preliminary data.</text>
</comment>
<dbReference type="OrthoDB" id="2021186at2759"/>
<feature type="region of interest" description="Disordered" evidence="1">
    <location>
        <begin position="522"/>
        <end position="570"/>
    </location>
</feature>
<proteinExistence type="predicted"/>
<dbReference type="InterPro" id="IPR007529">
    <property type="entry name" value="Znf_HIT"/>
</dbReference>
<dbReference type="InterPro" id="IPR029523">
    <property type="entry name" value="INO80B/Ies2"/>
</dbReference>
<dbReference type="SMART" id="SM01406">
    <property type="entry name" value="PAPA-1"/>
    <property type="match status" value="1"/>
</dbReference>
<evidence type="ECO:0000256" key="1">
    <source>
        <dbReference type="SAM" id="MobiDB-lite"/>
    </source>
</evidence>
<evidence type="ECO:0000259" key="2">
    <source>
        <dbReference type="SMART" id="SM01406"/>
    </source>
</evidence>
<dbReference type="InterPro" id="IPR006880">
    <property type="entry name" value="INO80B_C"/>
</dbReference>
<dbReference type="PANTHER" id="PTHR21561">
    <property type="entry name" value="INO80 COMPLEX SUBUNIT B"/>
    <property type="match status" value="1"/>
</dbReference>